<feature type="domain" description="PIH1 N-terminal" evidence="4">
    <location>
        <begin position="49"/>
        <end position="223"/>
    </location>
</feature>
<dbReference type="PANTHER" id="PTHR22997:SF0">
    <property type="entry name" value="PIH1 DOMAIN-CONTAINING PROTEIN 1"/>
    <property type="match status" value="1"/>
</dbReference>
<evidence type="ECO:0000313" key="9">
    <source>
        <dbReference type="Proteomes" id="UP000572268"/>
    </source>
</evidence>
<gene>
    <name evidence="6" type="primary">DNAAF2</name>
    <name evidence="7" type="ORF">FOL46_004204</name>
    <name evidence="6" type="ORF">FOZ61_004151</name>
</gene>
<evidence type="ECO:0000313" key="6">
    <source>
        <dbReference type="EMBL" id="KAF4660238.1"/>
    </source>
</evidence>
<dbReference type="Proteomes" id="UP000572268">
    <property type="component" value="Unassembled WGS sequence"/>
</dbReference>
<accession>A0A7J6LLU6</accession>
<dbReference type="InterPro" id="IPR012981">
    <property type="entry name" value="PIH1_N"/>
</dbReference>
<protein>
    <recommendedName>
        <fullName evidence="2">PIH1 domain-containing protein 1</fullName>
    </recommendedName>
</protein>
<evidence type="ECO:0000259" key="5">
    <source>
        <dbReference type="Pfam" id="PF18201"/>
    </source>
</evidence>
<feature type="region of interest" description="Disordered" evidence="3">
    <location>
        <begin position="565"/>
        <end position="590"/>
    </location>
</feature>
<reference evidence="8 9" key="1">
    <citation type="submission" date="2020-04" db="EMBL/GenBank/DDBJ databases">
        <title>Perkinsus olseni comparative genomics.</title>
        <authorList>
            <person name="Bogema D.R."/>
        </authorList>
    </citation>
    <scope>NUCLEOTIDE SEQUENCE [LARGE SCALE GENOMIC DNA]</scope>
    <source>
        <strain evidence="6">ATCC PRA-179</strain>
        <strain evidence="7">ATCC PRA-31</strain>
    </source>
</reference>
<feature type="compositionally biased region" description="Low complexity" evidence="3">
    <location>
        <begin position="496"/>
        <end position="507"/>
    </location>
</feature>
<feature type="region of interest" description="Disordered" evidence="3">
    <location>
        <begin position="234"/>
        <end position="284"/>
    </location>
</feature>
<dbReference type="GO" id="GO:0005737">
    <property type="term" value="C:cytoplasm"/>
    <property type="evidence" value="ECO:0007669"/>
    <property type="project" value="TreeGrafter"/>
</dbReference>
<dbReference type="EMBL" id="JABANN010000259">
    <property type="protein sequence ID" value="KAF4664461.1"/>
    <property type="molecule type" value="Genomic_DNA"/>
</dbReference>
<evidence type="ECO:0000256" key="3">
    <source>
        <dbReference type="SAM" id="MobiDB-lite"/>
    </source>
</evidence>
<feature type="domain" description="PIH1D1/2/3 CS-like" evidence="5">
    <location>
        <begin position="332"/>
        <end position="409"/>
    </location>
</feature>
<evidence type="ECO:0000256" key="2">
    <source>
        <dbReference type="ARBA" id="ARBA00040540"/>
    </source>
</evidence>
<dbReference type="EMBL" id="JABAHT010000238">
    <property type="protein sequence ID" value="KAF4660238.1"/>
    <property type="molecule type" value="Genomic_DNA"/>
</dbReference>
<dbReference type="OrthoDB" id="5135119at2759"/>
<dbReference type="InterPro" id="IPR050734">
    <property type="entry name" value="PIH1/Kintoun_subfamily"/>
</dbReference>
<sequence length="661" mass="71951">MASVGHDPFDPEVMKELKKDITHEEVSQLTRAMKRPEFKEHFQEYIDEISDPKNKKEYEQYLKQLEDAGEMPKGKVLLRCKPGICVKTSIRFQSGQVQKLFLNICHTDKLGDVQFKKQEVKAHENPEAAGRTPGYAVSLPYSASPPRPDKDKKDHLCMVSDVAVSQRTFVQAVQNEALLKLVVDTVCEAITASCLKGGETVSRDFKVLQKMRCKGGTPMPMSISEDMLLTMKKGRQNAKKKVEGMTPAELRKMQKRAKRERDEGKANDEEQQSAASPVADENQEADENNIFGSSAEADASSGLLLQPKFKIVEVGQLRDLSSFVDSSAGHASAPSVHWTVPENIRLEVELPGVKHSNEIDVDTAGVAGGVIVQTKRYYLDIALPYVVDSDKAVARFDKRLHRLSITYPVTGRKVRESAEGMDVVPVVSQENDGGAVDDTTKLNSADAGAAVEEHKTEVECADDKVEDDGVRASTDVADSSNQCSKGHPHDMSSSTEGAVEGSEKSSSVVELGFETISQRSQDIEEDDGDFMASDTFEGPRVGYYFGMGDEGLGYYKDSEAACTKQESETLERSGDEGAGLYGDGQGCEPLEGSVISEARARAPEPLVIAESTSVPVGNSEKAESRGEADSSQQAEDNGVDPAAALLGQSVRLESSLPWILL</sequence>
<dbReference type="AlphaFoldDB" id="A0A7J6LLU6"/>
<evidence type="ECO:0000313" key="8">
    <source>
        <dbReference type="Proteomes" id="UP000570595"/>
    </source>
</evidence>
<dbReference type="Pfam" id="PF18201">
    <property type="entry name" value="PIH1_CS"/>
    <property type="match status" value="1"/>
</dbReference>
<evidence type="ECO:0000259" key="4">
    <source>
        <dbReference type="Pfam" id="PF08190"/>
    </source>
</evidence>
<feature type="region of interest" description="Disordered" evidence="3">
    <location>
        <begin position="463"/>
        <end position="507"/>
    </location>
</feature>
<dbReference type="Pfam" id="PF08190">
    <property type="entry name" value="PIH1"/>
    <property type="match status" value="1"/>
</dbReference>
<feature type="region of interest" description="Disordered" evidence="3">
    <location>
        <begin position="604"/>
        <end position="642"/>
    </location>
</feature>
<comment type="similarity">
    <text evidence="1">Belongs to the PIH1 family.</text>
</comment>
<evidence type="ECO:0000256" key="1">
    <source>
        <dbReference type="ARBA" id="ARBA00008511"/>
    </source>
</evidence>
<dbReference type="Proteomes" id="UP000570595">
    <property type="component" value="Unassembled WGS sequence"/>
</dbReference>
<proteinExistence type="inferred from homology"/>
<dbReference type="CDD" id="cd00298">
    <property type="entry name" value="ACD_sHsps_p23-like"/>
    <property type="match status" value="1"/>
</dbReference>
<organism evidence="6 8">
    <name type="scientific">Perkinsus olseni</name>
    <name type="common">Perkinsus atlanticus</name>
    <dbReference type="NCBI Taxonomy" id="32597"/>
    <lineage>
        <taxon>Eukaryota</taxon>
        <taxon>Sar</taxon>
        <taxon>Alveolata</taxon>
        <taxon>Perkinsozoa</taxon>
        <taxon>Perkinsea</taxon>
        <taxon>Perkinsida</taxon>
        <taxon>Perkinsidae</taxon>
        <taxon>Perkinsus</taxon>
    </lineage>
</organism>
<comment type="caution">
    <text evidence="6">The sequence shown here is derived from an EMBL/GenBank/DDBJ whole genome shotgun (WGS) entry which is preliminary data.</text>
</comment>
<dbReference type="InterPro" id="IPR041442">
    <property type="entry name" value="PIH1D1/2/3_CS-like"/>
</dbReference>
<name>A0A7J6LLU6_PEROL</name>
<feature type="compositionally biased region" description="Gly residues" evidence="3">
    <location>
        <begin position="576"/>
        <end position="585"/>
    </location>
</feature>
<feature type="compositionally biased region" description="Basic and acidic residues" evidence="3">
    <location>
        <begin position="565"/>
        <end position="575"/>
    </location>
</feature>
<feature type="compositionally biased region" description="Basic and acidic residues" evidence="3">
    <location>
        <begin position="259"/>
        <end position="268"/>
    </location>
</feature>
<dbReference type="PANTHER" id="PTHR22997">
    <property type="entry name" value="PIH1 DOMAIN-CONTAINING PROTEIN 1"/>
    <property type="match status" value="1"/>
</dbReference>
<evidence type="ECO:0000313" key="7">
    <source>
        <dbReference type="EMBL" id="KAF4664461.1"/>
    </source>
</evidence>